<dbReference type="AlphaFoldDB" id="A0A1A8PH72"/>
<evidence type="ECO:0000313" key="10">
    <source>
        <dbReference type="EMBL" id="SBR80573.1"/>
    </source>
</evidence>
<dbReference type="PROSITE" id="PS50888">
    <property type="entry name" value="BHLH"/>
    <property type="match status" value="1"/>
</dbReference>
<keyword evidence="4" id="KW-0238">DNA-binding</keyword>
<dbReference type="SUPFAM" id="SSF55785">
    <property type="entry name" value="PYP-like sensor domain (PAS domain)"/>
    <property type="match status" value="2"/>
</dbReference>
<feature type="compositionally biased region" description="Low complexity" evidence="7">
    <location>
        <begin position="418"/>
        <end position="433"/>
    </location>
</feature>
<keyword evidence="2" id="KW-0677">Repeat</keyword>
<evidence type="ECO:0000259" key="8">
    <source>
        <dbReference type="PROSITE" id="PS50112"/>
    </source>
</evidence>
<protein>
    <recommendedName>
        <fullName evidence="11">Neuronal PAS domain protein 4a</fullName>
    </recommendedName>
</protein>
<gene>
    <name evidence="10" type="primary">Nfu_g_1_016126</name>
</gene>
<dbReference type="EMBL" id="HAEH01006934">
    <property type="protein sequence ID" value="SBR80573.1"/>
    <property type="molecule type" value="Transcribed_RNA"/>
</dbReference>
<reference evidence="10" key="2">
    <citation type="submission" date="2016-06" db="EMBL/GenBank/DDBJ databases">
        <title>The genome of a short-lived fish provides insights into sex chromosome evolution and the genetic control of aging.</title>
        <authorList>
            <person name="Reichwald K."/>
            <person name="Felder M."/>
            <person name="Petzold A."/>
            <person name="Koch P."/>
            <person name="Groth M."/>
            <person name="Platzer M."/>
        </authorList>
    </citation>
    <scope>NUCLEOTIDE SEQUENCE</scope>
    <source>
        <tissue evidence="10">Brain</tissue>
    </source>
</reference>
<dbReference type="InterPro" id="IPR011598">
    <property type="entry name" value="bHLH_dom"/>
</dbReference>
<sequence>MTFWCTSCKCHVSSPCTSHHLPVEHRRAVCRRFRATKGASKARRDHINHEIRSLRALLPISQEDQERLSYLHSMAAICTYIRKSVLFHGLPAGRGSCFSVPYEAFLESLPGFILVTTAQGRLVYVSENVDEFLGLSMVDVLQGDTIYDLVERSDVEVVRSSLHTEKDSSTERSFVCSMQTSKSFKLQYGSCCSMLVRGSFQLLPHSSEPLLVALCTPTVNRLTRASSHMCHVFSSRHRPDMSFIQVSDSVSFLLGFSVEELTGHSWYSLVHPEDLALAANSHRSLIQADEGFQVEMVLRLQHSDLSWSWIYIRANKDLECYNISCTNCIISETEAKFLQKSTSSDAFRPSATPNYPHSAQQASENQSYSSKCYKRQLTSNSQSEGMGAGTQIEPEKEIHFVFRTSYQADPSPVPSGESLTLFTPPCSPTSSSSSLQQEELSHDLLVDVHECTHQLLSSPEPSPSYYPYPGGLTCLPSPTDSLPATAEQMFHQRDFDSFTTRSSLSSLSPVYNDFQACPSDARLVPDCLSMSDMCESPSECLSLHPDDFDLLEPPQGGSLGQMHHQELPIHSSFLTPHQSPMSTEPSQYNEREQEEISILAQQISSLASSFDMNHTLNLLQNVAQTAVIAPHSACICQQHPPLFSAPLPKKQLVSDDFMFESILKDLVTRKSAASCPDSISYSYQPGLVSGSHHVDPITDDSLPGEQLHMSSTALDPFGLQLGLQNQNTGLHQLNHYFQSHLQQDELAEENLY</sequence>
<evidence type="ECO:0000256" key="4">
    <source>
        <dbReference type="ARBA" id="ARBA00023125"/>
    </source>
</evidence>
<dbReference type="InterPro" id="IPR013767">
    <property type="entry name" value="PAS_fold"/>
</dbReference>
<name>A0A1A8PH72_9TELE</name>
<dbReference type="CDD" id="cd00130">
    <property type="entry name" value="PAS"/>
    <property type="match status" value="2"/>
</dbReference>
<evidence type="ECO:0000256" key="6">
    <source>
        <dbReference type="ARBA" id="ARBA00023242"/>
    </source>
</evidence>
<feature type="domain" description="BHLH" evidence="9">
    <location>
        <begin position="31"/>
        <end position="84"/>
    </location>
</feature>
<evidence type="ECO:0000256" key="7">
    <source>
        <dbReference type="SAM" id="MobiDB-lite"/>
    </source>
</evidence>
<dbReference type="Pfam" id="PF14598">
    <property type="entry name" value="PAS_11"/>
    <property type="match status" value="1"/>
</dbReference>
<accession>A0A1A8PH72</accession>
<dbReference type="GO" id="GO:0000977">
    <property type="term" value="F:RNA polymerase II transcription regulatory region sequence-specific DNA binding"/>
    <property type="evidence" value="ECO:0007669"/>
    <property type="project" value="TreeGrafter"/>
</dbReference>
<evidence type="ECO:0000256" key="2">
    <source>
        <dbReference type="ARBA" id="ARBA00022737"/>
    </source>
</evidence>
<dbReference type="GO" id="GO:0000981">
    <property type="term" value="F:DNA-binding transcription factor activity, RNA polymerase II-specific"/>
    <property type="evidence" value="ECO:0007669"/>
    <property type="project" value="TreeGrafter"/>
</dbReference>
<feature type="domain" description="PAS" evidence="8">
    <location>
        <begin position="102"/>
        <end position="169"/>
    </location>
</feature>
<comment type="subcellular location">
    <subcellularLocation>
        <location evidence="1">Nucleus</location>
    </subcellularLocation>
</comment>
<dbReference type="PANTHER" id="PTHR23043">
    <property type="entry name" value="HYPOXIA-INDUCIBLE FACTOR 1 ALPHA"/>
    <property type="match status" value="1"/>
</dbReference>
<feature type="region of interest" description="Disordered" evidence="7">
    <location>
        <begin position="347"/>
        <end position="366"/>
    </location>
</feature>
<organism evidence="10">
    <name type="scientific">Nothobranchius rachovii</name>
    <name type="common">bluefin notho</name>
    <dbReference type="NCBI Taxonomy" id="451742"/>
    <lineage>
        <taxon>Eukaryota</taxon>
        <taxon>Metazoa</taxon>
        <taxon>Chordata</taxon>
        <taxon>Craniata</taxon>
        <taxon>Vertebrata</taxon>
        <taxon>Euteleostomi</taxon>
        <taxon>Actinopterygii</taxon>
        <taxon>Neopterygii</taxon>
        <taxon>Teleostei</taxon>
        <taxon>Neoteleostei</taxon>
        <taxon>Acanthomorphata</taxon>
        <taxon>Ovalentaria</taxon>
        <taxon>Atherinomorphae</taxon>
        <taxon>Cyprinodontiformes</taxon>
        <taxon>Nothobranchiidae</taxon>
        <taxon>Nothobranchius</taxon>
    </lineage>
</organism>
<dbReference type="SMART" id="SM00091">
    <property type="entry name" value="PAS"/>
    <property type="match status" value="2"/>
</dbReference>
<feature type="domain" description="PAS" evidence="8">
    <location>
        <begin position="243"/>
        <end position="289"/>
    </location>
</feature>
<dbReference type="Pfam" id="PF23183">
    <property type="entry name" value="bHLH_NPAS4"/>
    <property type="match status" value="1"/>
</dbReference>
<dbReference type="PANTHER" id="PTHR23043:SF37">
    <property type="entry name" value="NPAS4 PROTEIN"/>
    <property type="match status" value="1"/>
</dbReference>
<keyword evidence="6" id="KW-0539">Nucleus</keyword>
<evidence type="ECO:0008006" key="11">
    <source>
        <dbReference type="Google" id="ProtNLM"/>
    </source>
</evidence>
<evidence type="ECO:0000256" key="3">
    <source>
        <dbReference type="ARBA" id="ARBA00023015"/>
    </source>
</evidence>
<dbReference type="InterPro" id="IPR000014">
    <property type="entry name" value="PAS"/>
</dbReference>
<dbReference type="InterPro" id="IPR035965">
    <property type="entry name" value="PAS-like_dom_sf"/>
</dbReference>
<keyword evidence="3" id="KW-0805">Transcription regulation</keyword>
<proteinExistence type="predicted"/>
<evidence type="ECO:0000259" key="9">
    <source>
        <dbReference type="PROSITE" id="PS50888"/>
    </source>
</evidence>
<dbReference type="PROSITE" id="PS50112">
    <property type="entry name" value="PAS"/>
    <property type="match status" value="2"/>
</dbReference>
<dbReference type="GO" id="GO:0046983">
    <property type="term" value="F:protein dimerization activity"/>
    <property type="evidence" value="ECO:0007669"/>
    <property type="project" value="InterPro"/>
</dbReference>
<dbReference type="Gene3D" id="3.30.450.20">
    <property type="entry name" value="PAS domain"/>
    <property type="match status" value="2"/>
</dbReference>
<keyword evidence="5" id="KW-0804">Transcription</keyword>
<dbReference type="InterPro" id="IPR056192">
    <property type="entry name" value="bHLH_NPAS4"/>
</dbReference>
<dbReference type="Pfam" id="PF00989">
    <property type="entry name" value="PAS"/>
    <property type="match status" value="1"/>
</dbReference>
<dbReference type="GO" id="GO:0005634">
    <property type="term" value="C:nucleus"/>
    <property type="evidence" value="ECO:0007669"/>
    <property type="project" value="UniProtKB-SubCell"/>
</dbReference>
<evidence type="ECO:0000256" key="1">
    <source>
        <dbReference type="ARBA" id="ARBA00004123"/>
    </source>
</evidence>
<reference evidence="10" key="1">
    <citation type="submission" date="2016-05" db="EMBL/GenBank/DDBJ databases">
        <authorList>
            <person name="Lavstsen T."/>
            <person name="Jespersen J.S."/>
        </authorList>
    </citation>
    <scope>NUCLEOTIDE SEQUENCE</scope>
    <source>
        <tissue evidence="10">Brain</tissue>
    </source>
</reference>
<feature type="region of interest" description="Disordered" evidence="7">
    <location>
        <begin position="413"/>
        <end position="433"/>
    </location>
</feature>
<evidence type="ECO:0000256" key="5">
    <source>
        <dbReference type="ARBA" id="ARBA00023163"/>
    </source>
</evidence>